<evidence type="ECO:0000256" key="2">
    <source>
        <dbReference type="SAM" id="Phobius"/>
    </source>
</evidence>
<evidence type="ECO:0000313" key="4">
    <source>
        <dbReference type="WBParaSite" id="PDA_v2.g17379.t1"/>
    </source>
</evidence>
<dbReference type="Proteomes" id="UP000887578">
    <property type="component" value="Unplaced"/>
</dbReference>
<feature type="transmembrane region" description="Helical" evidence="2">
    <location>
        <begin position="224"/>
        <end position="246"/>
    </location>
</feature>
<organism evidence="3 4">
    <name type="scientific">Panagrolaimus davidi</name>
    <dbReference type="NCBI Taxonomy" id="227884"/>
    <lineage>
        <taxon>Eukaryota</taxon>
        <taxon>Metazoa</taxon>
        <taxon>Ecdysozoa</taxon>
        <taxon>Nematoda</taxon>
        <taxon>Chromadorea</taxon>
        <taxon>Rhabditida</taxon>
        <taxon>Tylenchina</taxon>
        <taxon>Panagrolaimomorpha</taxon>
        <taxon>Panagrolaimoidea</taxon>
        <taxon>Panagrolaimidae</taxon>
        <taxon>Panagrolaimus</taxon>
    </lineage>
</organism>
<evidence type="ECO:0000313" key="3">
    <source>
        <dbReference type="Proteomes" id="UP000887578"/>
    </source>
</evidence>
<feature type="compositionally biased region" description="Basic and acidic residues" evidence="1">
    <location>
        <begin position="254"/>
        <end position="270"/>
    </location>
</feature>
<protein>
    <submittedName>
        <fullName evidence="4">Uncharacterized protein</fullName>
    </submittedName>
</protein>
<reference evidence="4" key="1">
    <citation type="submission" date="2022-11" db="UniProtKB">
        <authorList>
            <consortium name="WormBaseParasite"/>
        </authorList>
    </citation>
    <scope>IDENTIFICATION</scope>
</reference>
<keyword evidence="2" id="KW-0472">Membrane</keyword>
<accession>A0A914PGI3</accession>
<dbReference type="WBParaSite" id="PDA_v2.g17379.t1">
    <property type="protein sequence ID" value="PDA_v2.g17379.t1"/>
    <property type="gene ID" value="PDA_v2.g17379"/>
</dbReference>
<keyword evidence="3" id="KW-1185">Reference proteome</keyword>
<evidence type="ECO:0000256" key="1">
    <source>
        <dbReference type="SAM" id="MobiDB-lite"/>
    </source>
</evidence>
<feature type="region of interest" description="Disordered" evidence="1">
    <location>
        <begin position="254"/>
        <end position="298"/>
    </location>
</feature>
<name>A0A914PGI3_9BILA</name>
<dbReference type="AlphaFoldDB" id="A0A914PGI3"/>
<proteinExistence type="predicted"/>
<sequence>MWINYVIVTVNGPKTTILPLPSELVLNDTNYFILSNVTKWKKNLKMDAKNQWKYTLLKNVTTSMFILDKNNPRNAVIFNGGENCSTSFMLDFHVPSKCEINFLYKNQRLTLKSENTEETLIGQKFKLYFHEGKLVGIQMHPFKVVELNVCEIETLAAHVWKIYDVKETCQNTNFIFHQSVQIAVENITNPVKPTYKTSAKTTHFKTVSITTTTKTADASTDNTWIWIIIALIIIFLILVFGGLLLYNYCSTKKESKTSTDGLSKKIENHKQKIKAKKRQQKELSEAAPASLQAFPSIV</sequence>
<keyword evidence="2" id="KW-1133">Transmembrane helix</keyword>
<keyword evidence="2" id="KW-0812">Transmembrane</keyword>